<feature type="domain" description="Bacteriophage T4 Gp32 single-stranded DNA-binding" evidence="1">
    <location>
        <begin position="34"/>
        <end position="229"/>
    </location>
</feature>
<dbReference type="Gene3D" id="3.90.198.10">
    <property type="entry name" value="Replication Fork Single-Stranded Dna Binding Protein"/>
    <property type="match status" value="1"/>
</dbReference>
<geneLocation type="plasmid" evidence="2">
    <name>unnamed1</name>
</geneLocation>
<keyword evidence="2" id="KW-0614">Plasmid</keyword>
<dbReference type="InterPro" id="IPR044947">
    <property type="entry name" value="Phage_T4_Gp32_ssDNA-bd_sf"/>
</dbReference>
<proteinExistence type="predicted"/>
<dbReference type="RefSeq" id="WP_099139866.1">
    <property type="nucleotide sequence ID" value="NZ_CAWNQJ010000123.1"/>
</dbReference>
<evidence type="ECO:0000313" key="4">
    <source>
        <dbReference type="Proteomes" id="UP000225433"/>
    </source>
</evidence>
<name>A0A1V0M446_XENHO</name>
<evidence type="ECO:0000313" key="3">
    <source>
        <dbReference type="EMBL" id="PHM52349.1"/>
    </source>
</evidence>
<dbReference type="EMBL" id="NJAI01000009">
    <property type="protein sequence ID" value="PHM52349.1"/>
    <property type="molecule type" value="Genomic_DNA"/>
</dbReference>
<gene>
    <name evidence="3" type="ORF">Xhom_04426</name>
</gene>
<protein>
    <recommendedName>
        <fullName evidence="1">Bacteriophage T4 Gp32 single-stranded DNA-binding domain-containing protein</fullName>
    </recommendedName>
</protein>
<dbReference type="Pfam" id="PF08804">
    <property type="entry name" value="gp32"/>
    <property type="match status" value="1"/>
</dbReference>
<reference evidence="2" key="1">
    <citation type="journal article" date="2017" name="J. Invertebr. Pathol.">
        <title>Identification and bacterial characteristics of Xenorhabdus hominickii ANU101 from an entomopathogenic nematode, Steinernema monticolum.</title>
        <authorList>
            <person name="Park Y."/>
            <person name="Kang S."/>
            <person name="Sadekuzzaman M."/>
            <person name="Kim H."/>
            <person name="Jung J.K."/>
            <person name="Kim Y."/>
        </authorList>
    </citation>
    <scope>NUCLEOTIDE SEQUENCE</scope>
    <source>
        <strain evidence="2">ANU101</strain>
        <plasmid evidence="2">unnamed1</plasmid>
    </source>
</reference>
<dbReference type="AlphaFoldDB" id="A0A1V0M446"/>
<evidence type="ECO:0000259" key="1">
    <source>
        <dbReference type="Pfam" id="PF08804"/>
    </source>
</evidence>
<dbReference type="EMBL" id="KX517798">
    <property type="protein sequence ID" value="ARD69635.1"/>
    <property type="molecule type" value="Genomic_DNA"/>
</dbReference>
<sequence length="315" mass="33597">MSTLLDLIRAKRQDMVTKRAGRGVDTVKLPIGIRYLRVFPNPEDPNGVFYQQFGMHFVKTKEDGKDKTVATVCKTATYGESCEICEAVMEAKAIYKGNKDMEEMINEIRSSQRYLVNGTVTPTPDMTSISAAQLIELPQTVFEDLMKSIEEDMADEIGLPLDVKVGYCFKVERTGAGRETKYSVSPVRKDGKAAIPANLFSTMHNLENFANGQVDANKLAIASKAVSSLTGVSVAVSSTLALPTGTALPGFSAPADGGSTKSDSLIKEEAAAASAAEFTGSDSAKASSAASTPITTDVPVADDELEKMMAQLTGL</sequence>
<dbReference type="InterPro" id="IPR012339">
    <property type="entry name" value="Phage_T4_Gp32_ssDNA-bd"/>
</dbReference>
<reference evidence="3 4" key="2">
    <citation type="journal article" date="2017" name="Nat. Microbiol.">
        <title>Natural product diversity associated with the nematode symbionts Photorhabdus and Xenorhabdus.</title>
        <authorList>
            <person name="Tobias N.J."/>
            <person name="Wolff H."/>
            <person name="Djahanschiri B."/>
            <person name="Grundmann F."/>
            <person name="Kronenwerth M."/>
            <person name="Shi Y.M."/>
            <person name="Simonyi S."/>
            <person name="Grun P."/>
            <person name="Shapiro-Ilan D."/>
            <person name="Pidot S.J."/>
            <person name="Stinear T.P."/>
            <person name="Ebersberger I."/>
            <person name="Bode H.B."/>
        </authorList>
    </citation>
    <scope>NUCLEOTIDE SEQUENCE [LARGE SCALE GENOMIC DNA]</scope>
    <source>
        <strain evidence="3 4">DSM 17903</strain>
    </source>
</reference>
<organism evidence="2">
    <name type="scientific">Xenorhabdus hominickii</name>
    <dbReference type="NCBI Taxonomy" id="351679"/>
    <lineage>
        <taxon>Bacteria</taxon>
        <taxon>Pseudomonadati</taxon>
        <taxon>Pseudomonadota</taxon>
        <taxon>Gammaproteobacteria</taxon>
        <taxon>Enterobacterales</taxon>
        <taxon>Morganellaceae</taxon>
        <taxon>Xenorhabdus</taxon>
    </lineage>
</organism>
<dbReference type="Proteomes" id="UP000225433">
    <property type="component" value="Unassembled WGS sequence"/>
</dbReference>
<accession>A0A1V0M446</accession>
<dbReference type="GO" id="GO:0003697">
    <property type="term" value="F:single-stranded DNA binding"/>
    <property type="evidence" value="ECO:0007669"/>
    <property type="project" value="InterPro"/>
</dbReference>
<evidence type="ECO:0000313" key="2">
    <source>
        <dbReference type="EMBL" id="ARD69635.1"/>
    </source>
</evidence>